<evidence type="ECO:0000313" key="5">
    <source>
        <dbReference type="Proteomes" id="UP000253977"/>
    </source>
</evidence>
<comment type="subcellular location">
    <subcellularLocation>
        <location evidence="1">Bacterial flagellum basal body</location>
    </subcellularLocation>
</comment>
<dbReference type="AlphaFoldDB" id="A0A369TST5"/>
<protein>
    <submittedName>
        <fullName evidence="4">FlgB family protein</fullName>
    </submittedName>
</protein>
<dbReference type="Pfam" id="PF00460">
    <property type="entry name" value="Flg_bb_rod"/>
    <property type="match status" value="1"/>
</dbReference>
<proteinExistence type="predicted"/>
<accession>A0A369TST5</accession>
<dbReference type="GO" id="GO:0009425">
    <property type="term" value="C:bacterial-type flagellum basal body"/>
    <property type="evidence" value="ECO:0007669"/>
    <property type="project" value="UniProtKB-SubCell"/>
</dbReference>
<dbReference type="NCBIfam" id="NF009270">
    <property type="entry name" value="PRK12627.1"/>
    <property type="match status" value="1"/>
</dbReference>
<reference evidence="4 5" key="1">
    <citation type="submission" date="2018-07" db="EMBL/GenBank/DDBJ databases">
        <title>Thalassococcus profundi sp. nov., a marine bacterium isolated from deep seawater of Okinawa Trough.</title>
        <authorList>
            <person name="Yu M."/>
        </authorList>
    </citation>
    <scope>NUCLEOTIDE SEQUENCE [LARGE SCALE GENOMIC DNA]</scope>
    <source>
        <strain evidence="4 5">WRAS1</strain>
    </source>
</reference>
<name>A0A369TST5_9RHOB</name>
<comment type="caution">
    <text evidence="4">The sequence shown here is derived from an EMBL/GenBank/DDBJ whole genome shotgun (WGS) entry which is preliminary data.</text>
</comment>
<evidence type="ECO:0000259" key="3">
    <source>
        <dbReference type="Pfam" id="PF00460"/>
    </source>
</evidence>
<dbReference type="Proteomes" id="UP000253977">
    <property type="component" value="Unassembled WGS sequence"/>
</dbReference>
<keyword evidence="5" id="KW-1185">Reference proteome</keyword>
<evidence type="ECO:0000313" key="4">
    <source>
        <dbReference type="EMBL" id="RDD68341.1"/>
    </source>
</evidence>
<feature type="region of interest" description="Disordered" evidence="2">
    <location>
        <begin position="78"/>
        <end position="98"/>
    </location>
</feature>
<gene>
    <name evidence="4" type="ORF">DU478_01650</name>
</gene>
<evidence type="ECO:0000256" key="1">
    <source>
        <dbReference type="ARBA" id="ARBA00004117"/>
    </source>
</evidence>
<dbReference type="OrthoDB" id="9788334at2"/>
<organism evidence="4 5">
    <name type="scientific">Thalassococcus profundi</name>
    <dbReference type="NCBI Taxonomy" id="2282382"/>
    <lineage>
        <taxon>Bacteria</taxon>
        <taxon>Pseudomonadati</taxon>
        <taxon>Pseudomonadota</taxon>
        <taxon>Alphaproteobacteria</taxon>
        <taxon>Rhodobacterales</taxon>
        <taxon>Roseobacteraceae</taxon>
        <taxon>Thalassococcus</taxon>
    </lineage>
</organism>
<dbReference type="InterPro" id="IPR001444">
    <property type="entry name" value="Flag_bb_rod_N"/>
</dbReference>
<dbReference type="EMBL" id="QPMK01000001">
    <property type="protein sequence ID" value="RDD68341.1"/>
    <property type="molecule type" value="Genomic_DNA"/>
</dbReference>
<feature type="domain" description="Flagellar basal body rod protein N-terminal" evidence="3">
    <location>
        <begin position="29"/>
        <end position="47"/>
    </location>
</feature>
<sequence length="137" mass="14847">MKSSEGEAPMFQNLTIFKSAMAMARHAGVKQAAVAQNIANADTPGYRARRVVDFAELMRGTDGFCTQRATRARHLHGREGPAGVDLRNDRSLSEPNGNSVSLETEMVEAVAAKRQSDRALAIYRSGLTILRASIGRS</sequence>
<evidence type="ECO:0000256" key="2">
    <source>
        <dbReference type="SAM" id="MobiDB-lite"/>
    </source>
</evidence>